<keyword evidence="1" id="KW-0418">Kinase</keyword>
<dbReference type="PATRIC" id="fig|1698449.3.peg.1777"/>
<dbReference type="RefSeq" id="WP_053101258.1">
    <property type="nucleotide sequence ID" value="NZ_CP012365.1"/>
</dbReference>
<keyword evidence="2" id="KW-1185">Reference proteome</keyword>
<dbReference type="Pfam" id="PF06293">
    <property type="entry name" value="Kdo"/>
    <property type="match status" value="1"/>
</dbReference>
<accession>A0A0K1XFR5</accession>
<dbReference type="SUPFAM" id="SSF56112">
    <property type="entry name" value="Protein kinase-like (PK-like)"/>
    <property type="match status" value="1"/>
</dbReference>
<dbReference type="Proteomes" id="UP000063953">
    <property type="component" value="Chromosome"/>
</dbReference>
<name>A0A0K1XFR5_9GAMM</name>
<dbReference type="InterPro" id="IPR011009">
    <property type="entry name" value="Kinase-like_dom_sf"/>
</dbReference>
<evidence type="ECO:0000313" key="2">
    <source>
        <dbReference type="Proteomes" id="UP000063953"/>
    </source>
</evidence>
<gene>
    <name evidence="1" type="ORF">AKN88_08840</name>
</gene>
<dbReference type="PIRSF" id="PIRSF026326">
    <property type="entry name" value="InaA"/>
    <property type="match status" value="1"/>
</dbReference>
<dbReference type="InterPro" id="IPR027023">
    <property type="entry name" value="Put_LipoPS_kinase_InaA"/>
</dbReference>
<reference evidence="1 2" key="1">
    <citation type="journal article" date="2015" name="Genome Announc.">
        <title>Genome Sequences of Oblitimonas alkaliphila gen. nov. sp. nov. (Proposed), a Novel Bacterium of the Pseudomonadaceae Family.</title>
        <authorList>
            <person name="Lauer A.C."/>
            <person name="Nicholson A.C."/>
            <person name="Humrighouse B.W."/>
            <person name="Emery B."/>
            <person name="Drobish A."/>
            <person name="Juieng P."/>
            <person name="Loparev V."/>
            <person name="McQuiston J.R."/>
        </authorList>
    </citation>
    <scope>NUCLEOTIDE SEQUENCE [LARGE SCALE GENOMIC DNA]</scope>
    <source>
        <strain evidence="1 2">E5571</strain>
    </source>
</reference>
<keyword evidence="1" id="KW-0808">Transferase</keyword>
<dbReference type="EMBL" id="CP012365">
    <property type="protein sequence ID" value="AKX60023.1"/>
    <property type="molecule type" value="Genomic_DNA"/>
</dbReference>
<organism evidence="1 2">
    <name type="scientific">Thiopseudomonas alkaliphila</name>
    <dbReference type="NCBI Taxonomy" id="1697053"/>
    <lineage>
        <taxon>Bacteria</taxon>
        <taxon>Pseudomonadati</taxon>
        <taxon>Pseudomonadota</taxon>
        <taxon>Gammaproteobacteria</taxon>
        <taxon>Pseudomonadales</taxon>
        <taxon>Pseudomonadaceae</taxon>
        <taxon>Thiopseudomonas</taxon>
    </lineage>
</organism>
<sequence length="249" mass="29341">MKRYLDSAAQQLLQKHQLDSFDKLWNLSLEAVDQPNTERGGYSTVSRLELDGQAFYLKRQRNHLTRSLCHPLGEPTFAREMRNILRYQKLGIPALEAAFFAQRQHNGEHQAILLTYALDGWQDLSYWLNQWSELTSQQQTEIIVACATLAKTLHQAKQVHGCFYPKHIFLQAANQGFTAKLIDLEKTRYLWLGVKDQVKDLDPLFRRSSYAWGEAEMRIFLQHYLTKPYNLEQWMLRLAKRRVEKESRR</sequence>
<evidence type="ECO:0000313" key="1">
    <source>
        <dbReference type="EMBL" id="AKX60023.1"/>
    </source>
</evidence>
<proteinExistence type="predicted"/>
<protein>
    <submittedName>
        <fullName evidence="1">Lipopolysaccharide kinase</fullName>
    </submittedName>
</protein>
<dbReference type="GO" id="GO:0016301">
    <property type="term" value="F:kinase activity"/>
    <property type="evidence" value="ECO:0007669"/>
    <property type="project" value="UniProtKB-KW"/>
</dbReference>
<dbReference type="AlphaFoldDB" id="A0A0K1XFR5"/>